<dbReference type="EMBL" id="BGZK01000738">
    <property type="protein sequence ID" value="GBP58532.1"/>
    <property type="molecule type" value="Genomic_DNA"/>
</dbReference>
<evidence type="ECO:0000256" key="1">
    <source>
        <dbReference type="SAM" id="MobiDB-lite"/>
    </source>
</evidence>
<proteinExistence type="predicted"/>
<evidence type="ECO:0000313" key="3">
    <source>
        <dbReference type="Proteomes" id="UP000299102"/>
    </source>
</evidence>
<dbReference type="AlphaFoldDB" id="A0A4C1X6L0"/>
<sequence length="92" mass="10148">MANPFVSNNNKILLLSNSFDATEASAARTSAESDGTECTRGRPLTGSSSRPPPAKFRQVGRTYKREGATCSKHPTYRYYTGFRVVACVETYF</sequence>
<keyword evidence="3" id="KW-1185">Reference proteome</keyword>
<accession>A0A4C1X6L0</accession>
<name>A0A4C1X6L0_EUMVA</name>
<dbReference type="Proteomes" id="UP000299102">
    <property type="component" value="Unassembled WGS sequence"/>
</dbReference>
<feature type="region of interest" description="Disordered" evidence="1">
    <location>
        <begin position="25"/>
        <end position="63"/>
    </location>
</feature>
<comment type="caution">
    <text evidence="2">The sequence shown here is derived from an EMBL/GenBank/DDBJ whole genome shotgun (WGS) entry which is preliminary data.</text>
</comment>
<evidence type="ECO:0000313" key="2">
    <source>
        <dbReference type="EMBL" id="GBP58532.1"/>
    </source>
</evidence>
<gene>
    <name evidence="2" type="ORF">EVAR_34534_1</name>
</gene>
<protein>
    <submittedName>
        <fullName evidence="2">Uncharacterized protein</fullName>
    </submittedName>
</protein>
<organism evidence="2 3">
    <name type="scientific">Eumeta variegata</name>
    <name type="common">Bagworm moth</name>
    <name type="synonym">Eumeta japonica</name>
    <dbReference type="NCBI Taxonomy" id="151549"/>
    <lineage>
        <taxon>Eukaryota</taxon>
        <taxon>Metazoa</taxon>
        <taxon>Ecdysozoa</taxon>
        <taxon>Arthropoda</taxon>
        <taxon>Hexapoda</taxon>
        <taxon>Insecta</taxon>
        <taxon>Pterygota</taxon>
        <taxon>Neoptera</taxon>
        <taxon>Endopterygota</taxon>
        <taxon>Lepidoptera</taxon>
        <taxon>Glossata</taxon>
        <taxon>Ditrysia</taxon>
        <taxon>Tineoidea</taxon>
        <taxon>Psychidae</taxon>
        <taxon>Oiketicinae</taxon>
        <taxon>Eumeta</taxon>
    </lineage>
</organism>
<reference evidence="2 3" key="1">
    <citation type="journal article" date="2019" name="Commun. Biol.">
        <title>The bagworm genome reveals a unique fibroin gene that provides high tensile strength.</title>
        <authorList>
            <person name="Kono N."/>
            <person name="Nakamura H."/>
            <person name="Ohtoshi R."/>
            <person name="Tomita M."/>
            <person name="Numata K."/>
            <person name="Arakawa K."/>
        </authorList>
    </citation>
    <scope>NUCLEOTIDE SEQUENCE [LARGE SCALE GENOMIC DNA]</scope>
</reference>